<dbReference type="Proteomes" id="UP000324241">
    <property type="component" value="Unassembled WGS sequence"/>
</dbReference>
<gene>
    <name evidence="2" type="ORF">ATNIH1004_003015</name>
</gene>
<protein>
    <recommendedName>
        <fullName evidence="1">Ricin B lectin domain-containing protein</fullName>
    </recommendedName>
</protein>
<accession>A0A5M9MT89</accession>
<dbReference type="PROSITE" id="PS50231">
    <property type="entry name" value="RICIN_B_LECTIN"/>
    <property type="match status" value="1"/>
</dbReference>
<dbReference type="OrthoDB" id="2131701at2759"/>
<evidence type="ECO:0000259" key="1">
    <source>
        <dbReference type="SMART" id="SM00458"/>
    </source>
</evidence>
<dbReference type="Pfam" id="PF14200">
    <property type="entry name" value="RicinB_lectin_2"/>
    <property type="match status" value="2"/>
</dbReference>
<dbReference type="InterPro" id="IPR000772">
    <property type="entry name" value="Ricin_B_lectin"/>
</dbReference>
<dbReference type="RefSeq" id="XP_033429692.1">
    <property type="nucleotide sequence ID" value="XM_033567697.1"/>
</dbReference>
<name>A0A5M9MT89_9EURO</name>
<evidence type="ECO:0000313" key="2">
    <source>
        <dbReference type="EMBL" id="KAA8650331.1"/>
    </source>
</evidence>
<organism evidence="2 3">
    <name type="scientific">Aspergillus tanneri</name>
    <dbReference type="NCBI Taxonomy" id="1220188"/>
    <lineage>
        <taxon>Eukaryota</taxon>
        <taxon>Fungi</taxon>
        <taxon>Dikarya</taxon>
        <taxon>Ascomycota</taxon>
        <taxon>Pezizomycotina</taxon>
        <taxon>Eurotiomycetes</taxon>
        <taxon>Eurotiomycetidae</taxon>
        <taxon>Eurotiales</taxon>
        <taxon>Aspergillaceae</taxon>
        <taxon>Aspergillus</taxon>
        <taxon>Aspergillus subgen. Circumdati</taxon>
    </lineage>
</organism>
<proteinExistence type="predicted"/>
<reference evidence="2 3" key="1">
    <citation type="submission" date="2019-08" db="EMBL/GenBank/DDBJ databases">
        <title>The genome sequence of a newly discovered highly antifungal drug resistant Aspergillus species, Aspergillus tanneri NIH 1004.</title>
        <authorList>
            <person name="Mounaud S."/>
            <person name="Singh I."/>
            <person name="Joardar V."/>
            <person name="Pakala S."/>
            <person name="Pakala S."/>
            <person name="Venepally P."/>
            <person name="Chung J.K."/>
            <person name="Losada L."/>
            <person name="Nierman W.C."/>
        </authorList>
    </citation>
    <scope>NUCLEOTIDE SEQUENCE [LARGE SCALE GENOMIC DNA]</scope>
    <source>
        <strain evidence="2 3">NIH1004</strain>
    </source>
</reference>
<dbReference type="AlphaFoldDB" id="A0A5M9MT89"/>
<dbReference type="EMBL" id="QUQM01000001">
    <property type="protein sequence ID" value="KAA8650331.1"/>
    <property type="molecule type" value="Genomic_DNA"/>
</dbReference>
<evidence type="ECO:0000313" key="3">
    <source>
        <dbReference type="Proteomes" id="UP000324241"/>
    </source>
</evidence>
<comment type="caution">
    <text evidence="2">The sequence shown here is derived from an EMBL/GenBank/DDBJ whole genome shotgun (WGS) entry which is preliminary data.</text>
</comment>
<sequence length="142" mass="15426">MNNYIEPGQYILTNKATGTVLDLSGSDSKSIIGWQHNGGSNQNWDILPVQDDTYMIASAAGGKRITAPDGGDRPIAALADPNDPRSLWRAFTNDGFGYIFHNMADPGKVLDLAASSPDNGTPIVLWEPNGGANQEWIIRRIW</sequence>
<dbReference type="GeneID" id="54325717"/>
<dbReference type="InterPro" id="IPR035992">
    <property type="entry name" value="Ricin_B-like_lectins"/>
</dbReference>
<dbReference type="Gene3D" id="2.80.10.50">
    <property type="match status" value="1"/>
</dbReference>
<dbReference type="SMART" id="SM00458">
    <property type="entry name" value="RICIN"/>
    <property type="match status" value="1"/>
</dbReference>
<dbReference type="SUPFAM" id="SSF50370">
    <property type="entry name" value="Ricin B-like lectins"/>
    <property type="match status" value="1"/>
</dbReference>
<feature type="domain" description="Ricin B lectin" evidence="1">
    <location>
        <begin position="7"/>
        <end position="139"/>
    </location>
</feature>